<evidence type="ECO:0000256" key="5">
    <source>
        <dbReference type="ARBA" id="ARBA00022729"/>
    </source>
</evidence>
<dbReference type="PANTHER" id="PTHR35093">
    <property type="entry name" value="OUTER MEMBRANE PROTEIN NMB0088-RELATED"/>
    <property type="match status" value="1"/>
</dbReference>
<dbReference type="AlphaFoldDB" id="A0A369PZT1"/>
<feature type="signal peptide" evidence="8">
    <location>
        <begin position="1"/>
        <end position="21"/>
    </location>
</feature>
<keyword evidence="4" id="KW-0812">Transmembrane</keyword>
<dbReference type="SUPFAM" id="SSF56935">
    <property type="entry name" value="Porins"/>
    <property type="match status" value="1"/>
</dbReference>
<dbReference type="OrthoDB" id="9765571at2"/>
<keyword evidence="3" id="KW-1134">Transmembrane beta strand</keyword>
<comment type="similarity">
    <text evidence="2">Belongs to the OmpP1/FadL family.</text>
</comment>
<evidence type="ECO:0000256" key="8">
    <source>
        <dbReference type="SAM" id="SignalP"/>
    </source>
</evidence>
<dbReference type="PANTHER" id="PTHR35093:SF8">
    <property type="entry name" value="OUTER MEMBRANE PROTEIN NMB0088-RELATED"/>
    <property type="match status" value="1"/>
</dbReference>
<reference evidence="9 10" key="1">
    <citation type="submission" date="2018-07" db="EMBL/GenBank/DDBJ databases">
        <title>Pedobacter sp. nov., isolated from soil.</title>
        <authorList>
            <person name="Zhou L.Y."/>
            <person name="Du Z.J."/>
        </authorList>
    </citation>
    <scope>NUCLEOTIDE SEQUENCE [LARGE SCALE GENOMIC DNA]</scope>
    <source>
        <strain evidence="9 10">JDX94</strain>
    </source>
</reference>
<protein>
    <submittedName>
        <fullName evidence="9">Uncharacterized protein</fullName>
    </submittedName>
</protein>
<dbReference type="EMBL" id="QPKV01000002">
    <property type="protein sequence ID" value="RDC58004.1"/>
    <property type="molecule type" value="Genomic_DNA"/>
</dbReference>
<evidence type="ECO:0000313" key="10">
    <source>
        <dbReference type="Proteomes" id="UP000253961"/>
    </source>
</evidence>
<dbReference type="GO" id="GO:0009279">
    <property type="term" value="C:cell outer membrane"/>
    <property type="evidence" value="ECO:0007669"/>
    <property type="project" value="UniProtKB-SubCell"/>
</dbReference>
<dbReference type="Gene3D" id="2.40.160.60">
    <property type="entry name" value="Outer membrane protein transport protein (OMPP1/FadL/TodX)"/>
    <property type="match status" value="1"/>
</dbReference>
<evidence type="ECO:0000256" key="4">
    <source>
        <dbReference type="ARBA" id="ARBA00022692"/>
    </source>
</evidence>
<feature type="chain" id="PRO_5017074894" evidence="8">
    <location>
        <begin position="22"/>
        <end position="512"/>
    </location>
</feature>
<dbReference type="GO" id="GO:0015483">
    <property type="term" value="F:long-chain fatty acid transporting porin activity"/>
    <property type="evidence" value="ECO:0007669"/>
    <property type="project" value="TreeGrafter"/>
</dbReference>
<evidence type="ECO:0000256" key="6">
    <source>
        <dbReference type="ARBA" id="ARBA00023136"/>
    </source>
</evidence>
<keyword evidence="7" id="KW-0998">Cell outer membrane</keyword>
<name>A0A369PZT1_9SPHI</name>
<evidence type="ECO:0000256" key="7">
    <source>
        <dbReference type="ARBA" id="ARBA00023237"/>
    </source>
</evidence>
<organism evidence="9 10">
    <name type="scientific">Pedobacter chinensis</name>
    <dbReference type="NCBI Taxonomy" id="2282421"/>
    <lineage>
        <taxon>Bacteria</taxon>
        <taxon>Pseudomonadati</taxon>
        <taxon>Bacteroidota</taxon>
        <taxon>Sphingobacteriia</taxon>
        <taxon>Sphingobacteriales</taxon>
        <taxon>Sphingobacteriaceae</taxon>
        <taxon>Pedobacter</taxon>
    </lineage>
</organism>
<comment type="subcellular location">
    <subcellularLocation>
        <location evidence="1">Cell outer membrane</location>
        <topology evidence="1">Multi-pass membrane protein</topology>
    </subcellularLocation>
</comment>
<sequence length="512" mass="56234">MKLRSILIVAGIVFASNSLYAQYTSDVLRFSQPEQGSTSRFKGLGNAQTSLGGDISALSSNPAGLGFFTKSEFNFTPEFNNFKVGSSYLNNGIDDSKSRVGINQIGAVFYSPVNKVKGSNLNEGWVSVNFGIGYNKTNNFNTNITYGGVNPTSSMADYFADLATTYGNGNPANNTNALTPGSLESMAYKNFLIEYDPAGYFPTTNLNSNQQNIINRSGSQSEVNLGMAGNYGNKLYLGISVGLANINYTSDRAYTESGTNRTFAGQDPVFAGGTYSFAYNSIQQTKGNGINAKLGLIYKPVNELRLGLSFITPTWYSLTDRFSENLSTRYKQANGVAIPEYTNALETYDSEYRLRTPYRVNGGASYIIGNSGLISADIEYVDYSSIHFSSDFVNEERNTNRDIAALYKGNFNYRVGAEFKVVDQFMIRGGFNYAGSPYKNIDINTTSYSGGLGYRFDNYYLDVTYRHTKFDSTSSPYTISADYPDYNFTSAGPTANLKNTADNVYVTFGVRF</sequence>
<evidence type="ECO:0000256" key="2">
    <source>
        <dbReference type="ARBA" id="ARBA00008163"/>
    </source>
</evidence>
<keyword evidence="10" id="KW-1185">Reference proteome</keyword>
<dbReference type="Proteomes" id="UP000253961">
    <property type="component" value="Unassembled WGS sequence"/>
</dbReference>
<comment type="caution">
    <text evidence="9">The sequence shown here is derived from an EMBL/GenBank/DDBJ whole genome shotgun (WGS) entry which is preliminary data.</text>
</comment>
<gene>
    <name evidence="9" type="ORF">DU508_03385</name>
</gene>
<keyword evidence="6" id="KW-0472">Membrane</keyword>
<evidence type="ECO:0000256" key="1">
    <source>
        <dbReference type="ARBA" id="ARBA00004571"/>
    </source>
</evidence>
<evidence type="ECO:0000313" key="9">
    <source>
        <dbReference type="EMBL" id="RDC58004.1"/>
    </source>
</evidence>
<proteinExistence type="inferred from homology"/>
<evidence type="ECO:0000256" key="3">
    <source>
        <dbReference type="ARBA" id="ARBA00022452"/>
    </source>
</evidence>
<dbReference type="InterPro" id="IPR005017">
    <property type="entry name" value="OMPP1/FadL/TodX"/>
</dbReference>
<dbReference type="RefSeq" id="WP_115401424.1">
    <property type="nucleotide sequence ID" value="NZ_QPKV01000002.1"/>
</dbReference>
<keyword evidence="5 8" id="KW-0732">Signal</keyword>
<accession>A0A369PZT1</accession>